<dbReference type="GO" id="GO:0016192">
    <property type="term" value="P:vesicle-mediated transport"/>
    <property type="evidence" value="ECO:0007669"/>
    <property type="project" value="UniProtKB-KW"/>
</dbReference>
<dbReference type="Gene3D" id="1.25.40.1030">
    <property type="match status" value="1"/>
</dbReference>
<feature type="compositionally biased region" description="Polar residues" evidence="11">
    <location>
        <begin position="23"/>
        <end position="45"/>
    </location>
</feature>
<dbReference type="VEuPathDB" id="FungiDB:ATEG_07055"/>
<dbReference type="InterPro" id="IPR024298">
    <property type="entry name" value="Sec16_Sec23-bd"/>
</dbReference>
<keyword evidence="6 10" id="KW-0653">Protein transport</keyword>
<dbReference type="FunFam" id="1.25.40.1030:FF:000008">
    <property type="entry name" value="Protein transport protein sec16"/>
    <property type="match status" value="1"/>
</dbReference>
<evidence type="ECO:0000256" key="3">
    <source>
        <dbReference type="ARBA" id="ARBA00022448"/>
    </source>
</evidence>
<feature type="region of interest" description="Disordered" evidence="11">
    <location>
        <begin position="214"/>
        <end position="290"/>
    </location>
</feature>
<feature type="compositionally biased region" description="Polar residues" evidence="11">
    <location>
        <begin position="412"/>
        <end position="426"/>
    </location>
</feature>
<feature type="region of interest" description="Disordered" evidence="11">
    <location>
        <begin position="1397"/>
        <end position="1665"/>
    </location>
</feature>
<feature type="domain" description="Sec16 central conserved" evidence="13">
    <location>
        <begin position="873"/>
        <end position="990"/>
    </location>
</feature>
<dbReference type="GO" id="GO:0015031">
    <property type="term" value="P:protein transport"/>
    <property type="evidence" value="ECO:0007669"/>
    <property type="project" value="UniProtKB-KW"/>
</dbReference>
<feature type="region of interest" description="Disordered" evidence="11">
    <location>
        <begin position="1352"/>
        <end position="1385"/>
    </location>
</feature>
<feature type="compositionally biased region" description="Pro residues" evidence="11">
    <location>
        <begin position="570"/>
        <end position="587"/>
    </location>
</feature>
<dbReference type="OrthoDB" id="8918678at2759"/>
<keyword evidence="8 10" id="KW-0472">Membrane</keyword>
<evidence type="ECO:0000256" key="5">
    <source>
        <dbReference type="ARBA" id="ARBA00022892"/>
    </source>
</evidence>
<feature type="compositionally biased region" description="Low complexity" evidence="11">
    <location>
        <begin position="489"/>
        <end position="501"/>
    </location>
</feature>
<dbReference type="Pfam" id="PF12932">
    <property type="entry name" value="Sec16"/>
    <property type="match status" value="1"/>
</dbReference>
<dbReference type="Proteomes" id="UP000452235">
    <property type="component" value="Unassembled WGS sequence"/>
</dbReference>
<feature type="region of interest" description="Disordered" evidence="11">
    <location>
        <begin position="1681"/>
        <end position="1823"/>
    </location>
</feature>
<protein>
    <recommendedName>
        <fullName evidence="10">Protein transport protein sec16</fullName>
    </recommendedName>
</protein>
<feature type="compositionally biased region" description="Polar residues" evidence="11">
    <location>
        <begin position="1521"/>
        <end position="1539"/>
    </location>
</feature>
<feature type="compositionally biased region" description="Pro residues" evidence="11">
    <location>
        <begin position="638"/>
        <end position="658"/>
    </location>
</feature>
<feature type="compositionally biased region" description="Polar residues" evidence="11">
    <location>
        <begin position="165"/>
        <end position="194"/>
    </location>
</feature>
<sequence length="1823" mass="194388">MAASEQFASWNPALRSEDHSIPTIENTLDQQPTSPVEQVESQAKTVTPPPQEDSPLQEVPEDVVDKVVPPVSGDTQPIASALDQNQTQPQPEETDRDIPPAIVDTPKDTQETQEAVSTNATDEGNVFSLESNDSAFPPTQNAPDLSWAEDSQPQAVERHDDSVWTLHQQSKETPISPNGDFGTTSHDLWGSPTSPGGEHDFFDQLKTQTKPIYVPPESESRYEEGVPLLDDGVSSPTEPTANQESRIDQIFDGDEEEEGAFFNEVQQSASTDESRPFGHMTRKSTSQVLDSLDTSIKSPVSDASLTAQEFDNILAAAASGNQVKKPTSEEDLAARWQAELSDEEPEPAPEDDLAARWQAELDDDDDMLLEDETSGELSNQEMHMNGIASQGAPPVLSSPFGTPESAARPKAQPTSYTPHQPSTSDLLQGIPAQGYAQGNTTTAPNYFAPQPPKPATSRAESFAERSKEGYKSPYDLPEDLARPRRAAATHRPVVVPGNNMAPGPPAASVPPLQRAPSMPTPPMGTLPSTTTAPPAPPKNFYEELPPPPPKPQSRPSSSGRYTPGPASSHPVPPPPSNPYAAVPPPPTVDSSIPPQLHQPEKTDPYANLLAPSAPSAPSVPSAASRYSPKPPSLQGGVKPPPSPRYSPAPPPSTAPVPPRNRYASQPSSGPGQTTILPFQPRTSSPLAYHEKVSYQPQEGLRKPSFAEQESAAGPQIEIQEQPDEHHVGQSVPGGTAVDTQNTGAPMAPQQTSPPRNPYAPPAYVNEFSKRVAPMTSAPPPASAPPATETQFMPPRRSQTQSPSQQVLGPRLSVPAVDPLQRPASVHGSGSPTKSSSPYAPSAPSHNRVASQQLEFIPPTDGQELDPLERWRGAPIVKFGFGGAIVSCFPKHIPRYTAGQPAPKIMAAPGEARIHQLRDWVPMADSIVQHPGPLKNKSKKKDLLAWLSSKIAQFENEGISEAAQLHPDSAMRHDEKILLWKIIRILVEHDGSLEGSEPIKKALRGVIFPHLAENPDSGESYGANVPSFGDFKPLDAPSKSDAMDPQAIGSLRNCLLLGDREKAVWSAVDNRLWGHAMVIASTMDKSVWKQVVQEFVRREVRSATGNTESLAALYEIFAGNVEESIDELVPPSARAGMQMISTVDGHGPAKNALDGLNSWRDTLGLMLSNRSPDDHQALLSLGRLLLSYGRVEAAHICFIFSRAAVFGGADDPQSCIVLLGADHQHLPSTILQDEDAFLLTEAYEYATTILAGAPMATLPHLLAFKLLHAWSLADCGRKAEAQQYCDAIAAALKSTTKPSGYHNQHLLFGVDELSARLRQTTNDGGSSWISKPSMEKVSGSMWAKFNSFVAGDDSDAASTGSGKAGEGDVGPFARFTGTPTVSRSPSVTDLYGPYAASAAQPIPSSGPSRYQPNSQYAPNASPEQPRGRSSMDSQRSSSYGFPFPQRRGSQEPATPMENTFYQGGGPYGSPPAVGYQSTPPQTSYMPLAPVEEDSATQSYPAASAPPHEPAMNTSPCLPPGGPSSQPLNRGSMTDSQTGASSYMPPETSGSSYTPPTFSTGYEPPTIETTAAPDTQSTDEPDDDVPLKKKKSFMDDDDDDDIAARAAALQKAEKERKDREAEENFRRIAEAEAKNAPQQKKSSWWPGWFGGGKKEENNNSGGPIRAKLGEENSFYYDKELKKWVNKKDPNSATVSRGTPPPPRGAAPSRTASGSSAPPPAASPKPPGPDSRPTSSAGAPPPQTGSPAPSLLGAPPPFLNAVPRSVSTGAAAPPTRPGSSSGPPPRPATSLSTASSIDDLLGPPQARKGGTVKGKKKGRYVDVMAK</sequence>
<organism evidence="15 16">
    <name type="scientific">Aspergillus terreus</name>
    <dbReference type="NCBI Taxonomy" id="33178"/>
    <lineage>
        <taxon>Eukaryota</taxon>
        <taxon>Fungi</taxon>
        <taxon>Dikarya</taxon>
        <taxon>Ascomycota</taxon>
        <taxon>Pezizomycotina</taxon>
        <taxon>Eurotiomycetes</taxon>
        <taxon>Eurotiomycetidae</taxon>
        <taxon>Eurotiales</taxon>
        <taxon>Aspergillaceae</taxon>
        <taxon>Aspergillus</taxon>
        <taxon>Aspergillus subgen. Circumdati</taxon>
    </lineage>
</organism>
<comment type="subcellular location">
    <subcellularLocation>
        <location evidence="1">Endoplasmic reticulum membrane</location>
        <topology evidence="1">Peripheral membrane protein</topology>
        <orientation evidence="1">Cytoplasmic side</orientation>
    </subcellularLocation>
</comment>
<proteinExistence type="inferred from homology"/>
<evidence type="ECO:0000256" key="9">
    <source>
        <dbReference type="ARBA" id="ARBA00024687"/>
    </source>
</evidence>
<evidence type="ECO:0000256" key="11">
    <source>
        <dbReference type="SAM" id="MobiDB-lite"/>
    </source>
</evidence>
<dbReference type="GO" id="GO:0005789">
    <property type="term" value="C:endoplasmic reticulum membrane"/>
    <property type="evidence" value="ECO:0007669"/>
    <property type="project" value="UniProtKB-SubCell"/>
</dbReference>
<feature type="compositionally biased region" description="Basic and acidic residues" evidence="11">
    <location>
        <begin position="1609"/>
        <end position="1631"/>
    </location>
</feature>
<feature type="compositionally biased region" description="Polar residues" evidence="11">
    <location>
        <begin position="1474"/>
        <end position="1483"/>
    </location>
</feature>
<feature type="compositionally biased region" description="Low complexity" evidence="11">
    <location>
        <begin position="1426"/>
        <end position="1437"/>
    </location>
</feature>
<evidence type="ECO:0000256" key="8">
    <source>
        <dbReference type="ARBA" id="ARBA00023136"/>
    </source>
</evidence>
<dbReference type="InterPro" id="IPR024468">
    <property type="entry name" value="Sec16_N"/>
</dbReference>
<feature type="compositionally biased region" description="Polar residues" evidence="11">
    <location>
        <begin position="73"/>
        <end position="91"/>
    </location>
</feature>
<dbReference type="PANTHER" id="PTHR13402">
    <property type="entry name" value="RGPR-RELATED"/>
    <property type="match status" value="1"/>
</dbReference>
<evidence type="ECO:0000256" key="1">
    <source>
        <dbReference type="ARBA" id="ARBA00004397"/>
    </source>
</evidence>
<dbReference type="PANTHER" id="PTHR13402:SF6">
    <property type="entry name" value="SECRETORY 16, ISOFORM I"/>
    <property type="match status" value="1"/>
</dbReference>
<feature type="compositionally biased region" description="Polar residues" evidence="11">
    <location>
        <begin position="1401"/>
        <end position="1421"/>
    </location>
</feature>
<dbReference type="GO" id="GO:0070973">
    <property type="term" value="P:protein localization to endoplasmic reticulum exit site"/>
    <property type="evidence" value="ECO:0007669"/>
    <property type="project" value="TreeGrafter"/>
</dbReference>
<comment type="caution">
    <text evidence="15">The sequence shown here is derived from an EMBL/GenBank/DDBJ whole genome shotgun (WGS) entry which is preliminary data.</text>
</comment>
<gene>
    <name evidence="15" type="ORF">ATEIFO6365_0014004100</name>
</gene>
<reference evidence="15 16" key="1">
    <citation type="submission" date="2020-01" db="EMBL/GenBank/DDBJ databases">
        <title>Aspergillus terreus IFO 6365 whole genome shotgun sequence.</title>
        <authorList>
            <person name="Kanamasa S."/>
            <person name="Takahashi H."/>
        </authorList>
    </citation>
    <scope>NUCLEOTIDE SEQUENCE [LARGE SCALE GENOMIC DNA]</scope>
    <source>
        <strain evidence="15 16">IFO 6365</strain>
    </source>
</reference>
<dbReference type="InterPro" id="IPR024340">
    <property type="entry name" value="Sec16_CCD"/>
</dbReference>
<keyword evidence="3 10" id="KW-0813">Transport</keyword>
<evidence type="ECO:0000259" key="14">
    <source>
        <dbReference type="Pfam" id="PF12935"/>
    </source>
</evidence>
<name>A0A5M3Z2X5_ASPTE</name>
<feature type="compositionally biased region" description="Polar residues" evidence="11">
    <location>
        <begin position="112"/>
        <end position="154"/>
    </location>
</feature>
<feature type="compositionally biased region" description="Low complexity" evidence="11">
    <location>
        <begin position="604"/>
        <end position="627"/>
    </location>
</feature>
<feature type="region of interest" description="Disordered" evidence="11">
    <location>
        <begin position="1"/>
        <end position="202"/>
    </location>
</feature>
<feature type="compositionally biased region" description="Pro residues" evidence="11">
    <location>
        <begin position="1714"/>
        <end position="1727"/>
    </location>
</feature>
<comment type="similarity">
    <text evidence="2 10">Belongs to the SEC16 family.</text>
</comment>
<evidence type="ECO:0000259" key="13">
    <source>
        <dbReference type="Pfam" id="PF12932"/>
    </source>
</evidence>
<feature type="domain" description="Sec16 Sec23-binding" evidence="12">
    <location>
        <begin position="1050"/>
        <end position="1351"/>
    </location>
</feature>
<evidence type="ECO:0000256" key="4">
    <source>
        <dbReference type="ARBA" id="ARBA00022824"/>
    </source>
</evidence>
<accession>A0A5M3Z2X5</accession>
<feature type="compositionally biased region" description="Basic and acidic residues" evidence="11">
    <location>
        <begin position="461"/>
        <end position="470"/>
    </location>
</feature>
<keyword evidence="7 10" id="KW-0072">Autophagy</keyword>
<dbReference type="Pfam" id="PF12935">
    <property type="entry name" value="Sec16_N"/>
    <property type="match status" value="1"/>
</dbReference>
<feature type="domain" description="Sec16 N-terminal" evidence="14">
    <location>
        <begin position="186"/>
        <end position="418"/>
    </location>
</feature>
<feature type="compositionally biased region" description="Polar residues" evidence="11">
    <location>
        <begin position="234"/>
        <end position="244"/>
    </location>
</feature>
<feature type="compositionally biased region" description="Low complexity" evidence="11">
    <location>
        <begin position="553"/>
        <end position="569"/>
    </location>
</feature>
<keyword evidence="4 10" id="KW-0256">Endoplasmic reticulum</keyword>
<feature type="compositionally biased region" description="Polar residues" evidence="11">
    <location>
        <begin position="1565"/>
        <end position="1574"/>
    </location>
</feature>
<dbReference type="GO" id="GO:0007030">
    <property type="term" value="P:Golgi organization"/>
    <property type="evidence" value="ECO:0007669"/>
    <property type="project" value="TreeGrafter"/>
</dbReference>
<feature type="compositionally biased region" description="Polar residues" evidence="11">
    <location>
        <begin position="1376"/>
        <end position="1385"/>
    </location>
</feature>
<evidence type="ECO:0000256" key="6">
    <source>
        <dbReference type="ARBA" id="ARBA00022927"/>
    </source>
</evidence>
<dbReference type="CDD" id="cd09233">
    <property type="entry name" value="ACE1-Sec16-like"/>
    <property type="match status" value="1"/>
</dbReference>
<dbReference type="GO" id="GO:0012507">
    <property type="term" value="C:ER to Golgi transport vesicle membrane"/>
    <property type="evidence" value="ECO:0007669"/>
    <property type="project" value="TreeGrafter"/>
</dbReference>
<keyword evidence="15" id="KW-0167">Capsid protein</keyword>
<dbReference type="GO" id="GO:0006914">
    <property type="term" value="P:autophagy"/>
    <property type="evidence" value="ECO:0007669"/>
    <property type="project" value="UniProtKB-KW"/>
</dbReference>
<feature type="compositionally biased region" description="Low complexity" evidence="11">
    <location>
        <begin position="1703"/>
        <end position="1713"/>
    </location>
</feature>
<feature type="compositionally biased region" description="Acidic residues" evidence="11">
    <location>
        <begin position="360"/>
        <end position="374"/>
    </location>
</feature>
<dbReference type="EMBL" id="BLJY01000014">
    <property type="protein sequence ID" value="GFF21109.1"/>
    <property type="molecule type" value="Genomic_DNA"/>
</dbReference>
<evidence type="ECO:0000259" key="12">
    <source>
        <dbReference type="Pfam" id="PF12931"/>
    </source>
</evidence>
<comment type="function">
    <text evidence="9 10">Involved in the initiation of assembly of the COPII coat required for the formation of transport vesicles from the endoplasmic reticulum (ER) and the selection of cargo molecules. Also involved in autophagy.</text>
</comment>
<evidence type="ECO:0000313" key="16">
    <source>
        <dbReference type="Proteomes" id="UP000452235"/>
    </source>
</evidence>
<feature type="compositionally biased region" description="Low complexity" evidence="11">
    <location>
        <begin position="1764"/>
        <end position="1778"/>
    </location>
</feature>
<evidence type="ECO:0000256" key="10">
    <source>
        <dbReference type="RuleBase" id="RU364101"/>
    </source>
</evidence>
<dbReference type="GO" id="GO:0070971">
    <property type="term" value="C:endoplasmic reticulum exit site"/>
    <property type="evidence" value="ECO:0007669"/>
    <property type="project" value="UniProtKB-ARBA"/>
</dbReference>
<feature type="compositionally biased region" description="Low complexity" evidence="11">
    <location>
        <begin position="830"/>
        <end position="844"/>
    </location>
</feature>
<feature type="compositionally biased region" description="Polar residues" evidence="11">
    <location>
        <begin position="662"/>
        <end position="685"/>
    </location>
</feature>
<dbReference type="Pfam" id="PF12931">
    <property type="entry name" value="TPR_Sec16"/>
    <property type="match status" value="1"/>
</dbReference>
<feature type="compositionally biased region" description="Polar residues" evidence="11">
    <location>
        <begin position="737"/>
        <end position="753"/>
    </location>
</feature>
<feature type="compositionally biased region" description="Polar residues" evidence="11">
    <location>
        <begin position="1546"/>
        <end position="1558"/>
    </location>
</feature>
<feature type="region of interest" description="Disordered" evidence="11">
    <location>
        <begin position="318"/>
        <end position="848"/>
    </location>
</feature>
<feature type="compositionally biased region" description="Acidic residues" evidence="11">
    <location>
        <begin position="340"/>
        <end position="352"/>
    </location>
</feature>
<evidence type="ECO:0000256" key="2">
    <source>
        <dbReference type="ARBA" id="ARBA00005927"/>
    </source>
</evidence>
<evidence type="ECO:0000256" key="7">
    <source>
        <dbReference type="ARBA" id="ARBA00023006"/>
    </source>
</evidence>
<feature type="compositionally biased region" description="Low complexity" evidence="11">
    <location>
        <begin position="793"/>
        <end position="805"/>
    </location>
</feature>
<evidence type="ECO:0000313" key="15">
    <source>
        <dbReference type="EMBL" id="GFF21109.1"/>
    </source>
</evidence>
<keyword evidence="15" id="KW-0946">Virion</keyword>
<keyword evidence="16" id="KW-1185">Reference proteome</keyword>
<keyword evidence="5 10" id="KW-0931">ER-Golgi transport</keyword>